<dbReference type="CDD" id="cd14014">
    <property type="entry name" value="STKc_PknB_like"/>
    <property type="match status" value="1"/>
</dbReference>
<dbReference type="EMBL" id="CP012672">
    <property type="protein sequence ID" value="AUX31172.1"/>
    <property type="molecule type" value="Genomic_DNA"/>
</dbReference>
<dbReference type="PANTHER" id="PTHR43289:SF34">
    <property type="entry name" value="SERINE_THREONINE-PROTEIN KINASE YBDM-RELATED"/>
    <property type="match status" value="1"/>
</dbReference>
<feature type="binding site" evidence="5">
    <location>
        <position position="39"/>
    </location>
    <ligand>
        <name>ATP</name>
        <dbReference type="ChEBI" id="CHEBI:30616"/>
    </ligand>
</feature>
<accession>A0A4V0NFX3</accession>
<dbReference type="PROSITE" id="PS00108">
    <property type="entry name" value="PROTEIN_KINASE_ST"/>
    <property type="match status" value="1"/>
</dbReference>
<organism evidence="8 9">
    <name type="scientific">Sorangium cellulosum</name>
    <name type="common">Polyangium cellulosum</name>
    <dbReference type="NCBI Taxonomy" id="56"/>
    <lineage>
        <taxon>Bacteria</taxon>
        <taxon>Pseudomonadati</taxon>
        <taxon>Myxococcota</taxon>
        <taxon>Polyangia</taxon>
        <taxon>Polyangiales</taxon>
        <taxon>Polyangiaceae</taxon>
        <taxon>Sorangium</taxon>
    </lineage>
</organism>
<dbReference type="EC" id="2.7.11.1" evidence="8"/>
<feature type="compositionally biased region" description="Low complexity" evidence="6">
    <location>
        <begin position="176"/>
        <end position="187"/>
    </location>
</feature>
<dbReference type="InterPro" id="IPR008271">
    <property type="entry name" value="Ser/Thr_kinase_AS"/>
</dbReference>
<dbReference type="InterPro" id="IPR017441">
    <property type="entry name" value="Protein_kinase_ATP_BS"/>
</dbReference>
<feature type="region of interest" description="Disordered" evidence="6">
    <location>
        <begin position="169"/>
        <end position="189"/>
    </location>
</feature>
<dbReference type="PROSITE" id="PS50011">
    <property type="entry name" value="PROTEIN_KINASE_DOM"/>
    <property type="match status" value="1"/>
</dbReference>
<feature type="region of interest" description="Disordered" evidence="6">
    <location>
        <begin position="464"/>
        <end position="516"/>
    </location>
</feature>
<evidence type="ECO:0000256" key="6">
    <source>
        <dbReference type="SAM" id="MobiDB-lite"/>
    </source>
</evidence>
<dbReference type="Gene3D" id="1.10.510.10">
    <property type="entry name" value="Transferase(Phosphotransferase) domain 1"/>
    <property type="match status" value="1"/>
</dbReference>
<dbReference type="Pfam" id="PF00069">
    <property type="entry name" value="Pkinase"/>
    <property type="match status" value="1"/>
</dbReference>
<sequence>MNARTLNGRYLLGSLLGEGGMGAVYEAEDLAEKRRVAVKLINPERAERSGSAIGRFEREARVAGGIDTDHIARVLDSGKDAESGAPFMVIELLRGEDLGQLLGRLGPLPPLLALRIVAQTCVGLQKAHEAGVMHRDIKPANLFLARREGDPTITVKLLDFGIAKIRRPHGSEDPSTGLTQTGTMLGTPRYMSPEQARGRREMDHRTDIWSLGIVLYRALAGRTPHEHIEAFVELIAALVQEAPPPVQDFAPWVSPEISRIVHTALQHDRERRYPSAAAMLKAIQPLLDGDLTIDESMLVPLTETERAMVADRPDIATTIGVTARDVSTTTLTSSNTIAEPHAAAAAPQPNGLAWRRIWHAAGISVLLAGSLGAYTVVRAVNGFAQGGASQAPPQPTTERAAPRRRVNLAVLPADASVEIDGRPATMRDGILELEGELGSTRRVRIFKGEVEVITDVAVTGSGAIPTKIELPQAPRKDGPEGTPPESPAPASATPPTGSRAPRPPQPPNPLVPHNVE</sequence>
<evidence type="ECO:0000256" key="5">
    <source>
        <dbReference type="PROSITE-ProRule" id="PRU10141"/>
    </source>
</evidence>
<proteinExistence type="predicted"/>
<dbReference type="Proteomes" id="UP000295497">
    <property type="component" value="Chromosome"/>
</dbReference>
<dbReference type="PROSITE" id="PS00107">
    <property type="entry name" value="PROTEIN_KINASE_ATP"/>
    <property type="match status" value="1"/>
</dbReference>
<evidence type="ECO:0000313" key="9">
    <source>
        <dbReference type="Proteomes" id="UP000295497"/>
    </source>
</evidence>
<feature type="compositionally biased region" description="Low complexity" evidence="6">
    <location>
        <begin position="488"/>
        <end position="500"/>
    </location>
</feature>
<dbReference type="GO" id="GO:0004674">
    <property type="term" value="F:protein serine/threonine kinase activity"/>
    <property type="evidence" value="ECO:0007669"/>
    <property type="project" value="UniProtKB-EC"/>
</dbReference>
<feature type="compositionally biased region" description="Pro residues" evidence="6">
    <location>
        <begin position="501"/>
        <end position="510"/>
    </location>
</feature>
<name>A0A4V0NFX3_SORCE</name>
<dbReference type="InterPro" id="IPR011009">
    <property type="entry name" value="Kinase-like_dom_sf"/>
</dbReference>
<evidence type="ECO:0000256" key="1">
    <source>
        <dbReference type="ARBA" id="ARBA00022679"/>
    </source>
</evidence>
<evidence type="ECO:0000259" key="7">
    <source>
        <dbReference type="PROSITE" id="PS50011"/>
    </source>
</evidence>
<gene>
    <name evidence="8" type="ORF">SOCE836_032990</name>
</gene>
<keyword evidence="2 5" id="KW-0547">Nucleotide-binding</keyword>
<keyword evidence="4 5" id="KW-0067">ATP-binding</keyword>
<keyword evidence="1 8" id="KW-0808">Transferase</keyword>
<evidence type="ECO:0000256" key="3">
    <source>
        <dbReference type="ARBA" id="ARBA00022777"/>
    </source>
</evidence>
<dbReference type="RefSeq" id="WP_129575010.1">
    <property type="nucleotide sequence ID" value="NZ_CP012672.1"/>
</dbReference>
<evidence type="ECO:0000256" key="4">
    <source>
        <dbReference type="ARBA" id="ARBA00022840"/>
    </source>
</evidence>
<dbReference type="AlphaFoldDB" id="A0A4V0NFX3"/>
<dbReference type="GO" id="GO:0005524">
    <property type="term" value="F:ATP binding"/>
    <property type="evidence" value="ECO:0007669"/>
    <property type="project" value="UniProtKB-UniRule"/>
</dbReference>
<reference evidence="8 9" key="1">
    <citation type="submission" date="2015-09" db="EMBL/GenBank/DDBJ databases">
        <title>Sorangium comparison.</title>
        <authorList>
            <person name="Zaburannyi N."/>
            <person name="Bunk B."/>
            <person name="Overmann J."/>
            <person name="Mueller R."/>
        </authorList>
    </citation>
    <scope>NUCLEOTIDE SEQUENCE [LARGE SCALE GENOMIC DNA]</scope>
    <source>
        <strain evidence="8 9">So ce836</strain>
    </source>
</reference>
<keyword evidence="3 8" id="KW-0418">Kinase</keyword>
<evidence type="ECO:0000256" key="2">
    <source>
        <dbReference type="ARBA" id="ARBA00022741"/>
    </source>
</evidence>
<dbReference type="PANTHER" id="PTHR43289">
    <property type="entry name" value="MITOGEN-ACTIVATED PROTEIN KINASE KINASE KINASE 20-RELATED"/>
    <property type="match status" value="1"/>
</dbReference>
<feature type="domain" description="Protein kinase" evidence="7">
    <location>
        <begin position="10"/>
        <end position="287"/>
    </location>
</feature>
<evidence type="ECO:0000313" key="8">
    <source>
        <dbReference type="EMBL" id="AUX31172.1"/>
    </source>
</evidence>
<dbReference type="InterPro" id="IPR000719">
    <property type="entry name" value="Prot_kinase_dom"/>
</dbReference>
<protein>
    <submittedName>
        <fullName evidence="8">Protein kinase</fullName>
        <ecNumber evidence="8">2.7.11.1</ecNumber>
    </submittedName>
</protein>
<dbReference type="SUPFAM" id="SSF56112">
    <property type="entry name" value="Protein kinase-like (PK-like)"/>
    <property type="match status" value="1"/>
</dbReference>
<dbReference type="Gene3D" id="3.30.200.20">
    <property type="entry name" value="Phosphorylase Kinase, domain 1"/>
    <property type="match status" value="1"/>
</dbReference>
<dbReference type="SMART" id="SM00220">
    <property type="entry name" value="S_TKc"/>
    <property type="match status" value="1"/>
</dbReference>